<dbReference type="KEGG" id="bpf:BpOF4_19200"/>
<dbReference type="eggNOG" id="ENOG5030EER">
    <property type="taxonomic scope" value="Bacteria"/>
</dbReference>
<evidence type="ECO:0000313" key="2">
    <source>
        <dbReference type="Proteomes" id="UP000001544"/>
    </source>
</evidence>
<proteinExistence type="predicted"/>
<dbReference type="EMBL" id="CP001878">
    <property type="protein sequence ID" value="ADC51879.1"/>
    <property type="molecule type" value="Genomic_DNA"/>
</dbReference>
<dbReference type="Proteomes" id="UP000001544">
    <property type="component" value="Chromosome"/>
</dbReference>
<dbReference type="HOGENOM" id="CLU_2204774_0_0_9"/>
<dbReference type="STRING" id="398511.BpOF4_19200"/>
<sequence length="107" mass="12834">MGFVEFFSKKINLVRMMGMSYQNEMNWKKFSYVVKQMQSDNPRVREMAVQSLDRMVDTEVSGINLEVKSSQTKSPQKDKQDVMHKIRLLQKDKEKKQQRRKKWFAVL</sequence>
<accession>D3FTP8</accession>
<reference evidence="1 2" key="1">
    <citation type="journal article" date="2011" name="Environ. Microbiol.">
        <title>Genome of alkaliphilic Bacillus pseudofirmus OF4 reveals adaptations that support the ability to grow in an external pH range from 7.5 to 11.4.</title>
        <authorList>
            <person name="Janto B."/>
            <person name="Ahmed A."/>
            <person name="Ito M."/>
            <person name="Liu J."/>
            <person name="Hicks D.B."/>
            <person name="Pagni S."/>
            <person name="Fackelmayer O.J."/>
            <person name="Smith T.A."/>
            <person name="Earl J."/>
            <person name="Elbourne L.D."/>
            <person name="Hassan K."/>
            <person name="Paulsen I.T."/>
            <person name="Kolsto A.B."/>
            <person name="Tourasse N.J."/>
            <person name="Ehrlich G.D."/>
            <person name="Boissy R."/>
            <person name="Ivey D.M."/>
            <person name="Li G."/>
            <person name="Xue Y."/>
            <person name="Ma Y."/>
            <person name="Hu F.Z."/>
            <person name="Krulwich T.A."/>
        </authorList>
    </citation>
    <scope>NUCLEOTIDE SEQUENCE [LARGE SCALE GENOMIC DNA]</scope>
    <source>
        <strain evidence="2">ATCC BAA-2126 / JCM 17055 / OF4</strain>
    </source>
</reference>
<gene>
    <name evidence="1" type="ordered locus">BpOF4_19200</name>
</gene>
<dbReference type="AlphaFoldDB" id="D3FTP8"/>
<evidence type="ECO:0000313" key="1">
    <source>
        <dbReference type="EMBL" id="ADC51879.1"/>
    </source>
</evidence>
<protein>
    <submittedName>
        <fullName evidence="1">Uncharacterized protein</fullName>
    </submittedName>
</protein>
<organism evidence="1 2">
    <name type="scientific">Alkalihalophilus pseudofirmus (strain ATCC BAA-2126 / JCM 17055 / OF4)</name>
    <name type="common">Bacillus pseudofirmus</name>
    <dbReference type="NCBI Taxonomy" id="398511"/>
    <lineage>
        <taxon>Bacteria</taxon>
        <taxon>Bacillati</taxon>
        <taxon>Bacillota</taxon>
        <taxon>Bacilli</taxon>
        <taxon>Bacillales</taxon>
        <taxon>Bacillaceae</taxon>
        <taxon>Alkalihalophilus</taxon>
    </lineage>
</organism>
<name>D3FTP8_ALKPO</name>
<keyword evidence="2" id="KW-1185">Reference proteome</keyword>